<keyword evidence="1" id="KW-0413">Isomerase</keyword>
<sequence length="323" mass="36157">MLKLLACSGVAACTPAFSSNNTANDKRFDISLSQWSFHREILGGSKKDYSQFIRTLHSTPDDVLQGTMDTTDIVITARKLGVSHVDLVNVLFFGHAQDKKWLNAFKSKARNEGVGFNLLMCDETGKIGHETVLGRKQAIDNHLPWLECAAELGCKQLRVNAYGDGNYLEQLQRCSESLNKLADISTQYNIELLVENHGNASNNGAWLAMLMQMTAHKNVGVFTDLDNFFMGGWNLSPKRLYDRTQGLIDLAPYTKGISAKTHNFTLDGEEVSINYQHCLNLLVDEGFNGFVSAEYEGDFKTEIEGSDLTVKLLKKYQYLSKYE</sequence>
<organism evidence="1 2">
    <name type="scientific">Pseudoalteromonas undina</name>
    <dbReference type="NCBI Taxonomy" id="43660"/>
    <lineage>
        <taxon>Bacteria</taxon>
        <taxon>Pseudomonadati</taxon>
        <taxon>Pseudomonadota</taxon>
        <taxon>Gammaproteobacteria</taxon>
        <taxon>Alteromonadales</taxon>
        <taxon>Pseudoalteromonadaceae</taxon>
        <taxon>Pseudoalteromonas</taxon>
    </lineage>
</organism>
<dbReference type="Proteomes" id="UP001374952">
    <property type="component" value="Unassembled WGS sequence"/>
</dbReference>
<keyword evidence="2" id="KW-1185">Reference proteome</keyword>
<dbReference type="EMBL" id="JBAKAX010000006">
    <property type="protein sequence ID" value="MEL0604078.1"/>
    <property type="molecule type" value="Genomic_DNA"/>
</dbReference>
<evidence type="ECO:0000313" key="1">
    <source>
        <dbReference type="EMBL" id="MEL0604078.1"/>
    </source>
</evidence>
<accession>A0ACC6R2E9</accession>
<proteinExistence type="predicted"/>
<evidence type="ECO:0000313" key="2">
    <source>
        <dbReference type="Proteomes" id="UP001374952"/>
    </source>
</evidence>
<gene>
    <name evidence="1" type="ORF">V6250_07855</name>
</gene>
<protein>
    <submittedName>
        <fullName evidence="1">Sugar phosphate isomerase/epimerase family protein</fullName>
    </submittedName>
</protein>
<comment type="caution">
    <text evidence="1">The sequence shown here is derived from an EMBL/GenBank/DDBJ whole genome shotgun (WGS) entry which is preliminary data.</text>
</comment>
<name>A0ACC6R2E9_9GAMM</name>
<reference evidence="1" key="1">
    <citation type="submission" date="2024-02" db="EMBL/GenBank/DDBJ databases">
        <title>Bacteria isolated from the canopy kelp, Nereocystis luetkeana.</title>
        <authorList>
            <person name="Pfister C.A."/>
            <person name="Younker I.T."/>
            <person name="Light S.H."/>
        </authorList>
    </citation>
    <scope>NUCLEOTIDE SEQUENCE</scope>
    <source>
        <strain evidence="1">TN.2.01</strain>
    </source>
</reference>